<dbReference type="SUPFAM" id="SSF49464">
    <property type="entry name" value="Carboxypeptidase regulatory domain-like"/>
    <property type="match status" value="1"/>
</dbReference>
<dbReference type="GO" id="GO:0004180">
    <property type="term" value="F:carboxypeptidase activity"/>
    <property type="evidence" value="ECO:0007669"/>
    <property type="project" value="UniProtKB-KW"/>
</dbReference>
<keyword evidence="2" id="KW-1185">Reference proteome</keyword>
<dbReference type="EMBL" id="JAINUY010000007">
    <property type="protein sequence ID" value="MBZ4036948.1"/>
    <property type="molecule type" value="Genomic_DNA"/>
</dbReference>
<reference evidence="1 2" key="1">
    <citation type="journal article" date="2023" name="Antonie Van Leeuwenhoek">
        <title>Flavobacterium potami sp. nov., a multi-metal resistance genes harbouring bacterium isolated from shallow river silt.</title>
        <authorList>
            <person name="Li S."/>
            <person name="Mao S."/>
            <person name="Mu W."/>
            <person name="Guo B."/>
            <person name="Li C."/>
            <person name="Zhu Q."/>
            <person name="Hou X."/>
            <person name="Zhao Y."/>
            <person name="Wei S."/>
            <person name="Liu H."/>
            <person name="Liu A."/>
        </authorList>
    </citation>
    <scope>NUCLEOTIDE SEQUENCE [LARGE SCALE GENOMIC DNA]</scope>
    <source>
        <strain evidence="1 2">17A</strain>
    </source>
</reference>
<gene>
    <name evidence="1" type="ORF">K6T82_19430</name>
</gene>
<comment type="caution">
    <text evidence="1">The sequence shown here is derived from an EMBL/GenBank/DDBJ whole genome shotgun (WGS) entry which is preliminary data.</text>
</comment>
<dbReference type="AlphaFoldDB" id="A0A9X1HCT9"/>
<name>A0A9X1HCT9_9FLAO</name>
<dbReference type="RefSeq" id="WP_223709670.1">
    <property type="nucleotide sequence ID" value="NZ_JAINUY010000007.1"/>
</dbReference>
<keyword evidence="1" id="KW-0121">Carboxypeptidase</keyword>
<accession>A0A9X1HCT9</accession>
<dbReference type="Proteomes" id="UP001139366">
    <property type="component" value="Unassembled WGS sequence"/>
</dbReference>
<sequence length="256" mass="28797">MEVSKAVSVVFFVFFAQTGFGQVETRQLYGRIMRQSSSIEGVNIVNNNSQIAAVSNIEGDFSIAVKEGDVFVFSAVNLNPVKKRITQNDMVSSQLFIVEMTTKEVELQEVVVNENANITAENLGIIPKGQKKYTQAERQLATAGDFKPIMLLGLLGGSMQLDPLINKINGRTKRLKANVEIEKREKNLLQLGYLFDETYFIQKLNITKDNVNEFKLYAIENDEFCTLMNSKNKTSTEFLLGELAVKYKEIKASENK</sequence>
<dbReference type="InterPro" id="IPR008969">
    <property type="entry name" value="CarboxyPept-like_regulatory"/>
</dbReference>
<evidence type="ECO:0000313" key="2">
    <source>
        <dbReference type="Proteomes" id="UP001139366"/>
    </source>
</evidence>
<organism evidence="1 2">
    <name type="scientific">Flavobacterium potami</name>
    <dbReference type="NCBI Taxonomy" id="2872310"/>
    <lineage>
        <taxon>Bacteria</taxon>
        <taxon>Pseudomonadati</taxon>
        <taxon>Bacteroidota</taxon>
        <taxon>Flavobacteriia</taxon>
        <taxon>Flavobacteriales</taxon>
        <taxon>Flavobacteriaceae</taxon>
        <taxon>Flavobacterium</taxon>
    </lineage>
</organism>
<evidence type="ECO:0000313" key="1">
    <source>
        <dbReference type="EMBL" id="MBZ4036948.1"/>
    </source>
</evidence>
<keyword evidence="1" id="KW-0645">Protease</keyword>
<proteinExistence type="predicted"/>
<keyword evidence="1" id="KW-0378">Hydrolase</keyword>
<protein>
    <submittedName>
        <fullName evidence="1">Carboxypeptidase-like regulatory domain-containing protein</fullName>
    </submittedName>
</protein>